<keyword evidence="26" id="KW-1185">Reference proteome</keyword>
<protein>
    <recommendedName>
        <fullName evidence="7 17">Phosphoenolpyruvate-protein phosphotransferase</fullName>
        <ecNumber evidence="6 17">2.7.3.9</ecNumber>
    </recommendedName>
    <alternativeName>
        <fullName evidence="16 17">Phosphotransferase system, enzyme I</fullName>
    </alternativeName>
</protein>
<keyword evidence="11 17" id="KW-0808">Transferase</keyword>
<evidence type="ECO:0000256" key="8">
    <source>
        <dbReference type="ARBA" id="ARBA00022448"/>
    </source>
</evidence>
<name>A0A6V7RCY1_9BACL</name>
<comment type="function">
    <text evidence="3 17">General (non sugar-specific) component of the phosphoenolpyruvate-dependent sugar phosphotransferase system (sugar PTS). This major carbohydrate active-transport system catalyzes the phosphorylation of incoming sugar substrates concomitantly with their translocation across the cell membrane. Enzyme I transfers the phosphoryl group from phosphoenolpyruvate (PEP) to the phosphoryl carrier protein (HPr).</text>
</comment>
<evidence type="ECO:0000256" key="19">
    <source>
        <dbReference type="PIRSR" id="PIRSR000732-2"/>
    </source>
</evidence>
<feature type="binding site" evidence="19">
    <location>
        <position position="298"/>
    </location>
    <ligand>
        <name>phosphoenolpyruvate</name>
        <dbReference type="ChEBI" id="CHEBI:58702"/>
    </ligand>
</feature>
<dbReference type="InterPro" id="IPR023151">
    <property type="entry name" value="PEP_util_CS"/>
</dbReference>
<dbReference type="InterPro" id="IPR015813">
    <property type="entry name" value="Pyrv/PenolPyrv_kinase-like_dom"/>
</dbReference>
<evidence type="ECO:0000256" key="12">
    <source>
        <dbReference type="ARBA" id="ARBA00022683"/>
    </source>
</evidence>
<evidence type="ECO:0000259" key="22">
    <source>
        <dbReference type="Pfam" id="PF00391"/>
    </source>
</evidence>
<feature type="domain" description="Phosphotransferase system enzyme I N-terminal" evidence="24">
    <location>
        <begin position="7"/>
        <end position="128"/>
    </location>
</feature>
<keyword evidence="10 17" id="KW-0762">Sugar transport</keyword>
<evidence type="ECO:0000256" key="17">
    <source>
        <dbReference type="PIRNR" id="PIRNR000732"/>
    </source>
</evidence>
<dbReference type="PIRSF" id="PIRSF000732">
    <property type="entry name" value="PTS_enzyme_I"/>
    <property type="match status" value="1"/>
</dbReference>
<evidence type="ECO:0000259" key="23">
    <source>
        <dbReference type="Pfam" id="PF02896"/>
    </source>
</evidence>
<evidence type="ECO:0000256" key="10">
    <source>
        <dbReference type="ARBA" id="ARBA00022597"/>
    </source>
</evidence>
<dbReference type="Gene3D" id="3.20.20.60">
    <property type="entry name" value="Phosphoenolpyruvate-binding domains"/>
    <property type="match status" value="1"/>
</dbReference>
<evidence type="ECO:0000313" key="26">
    <source>
        <dbReference type="Proteomes" id="UP000521032"/>
    </source>
</evidence>
<dbReference type="InterPro" id="IPR024692">
    <property type="entry name" value="PTS_EI"/>
</dbReference>
<dbReference type="PANTHER" id="PTHR46244">
    <property type="entry name" value="PHOSPHOENOLPYRUVATE-PROTEIN PHOSPHOTRANSFERASE"/>
    <property type="match status" value="1"/>
</dbReference>
<evidence type="ECO:0000256" key="16">
    <source>
        <dbReference type="ARBA" id="ARBA00033235"/>
    </source>
</evidence>
<feature type="domain" description="PEP-utilising enzyme C-terminal" evidence="23">
    <location>
        <begin position="256"/>
        <end position="539"/>
    </location>
</feature>
<keyword evidence="21" id="KW-0175">Coiled coil</keyword>
<feature type="active site" description="Proton donor" evidence="18">
    <location>
        <position position="501"/>
    </location>
</feature>
<dbReference type="PRINTS" id="PR01736">
    <property type="entry name" value="PHPHTRNFRASE"/>
</dbReference>
<evidence type="ECO:0000256" key="1">
    <source>
        <dbReference type="ARBA" id="ARBA00000683"/>
    </source>
</evidence>
<dbReference type="InterPro" id="IPR006318">
    <property type="entry name" value="PTS_EI-like"/>
</dbReference>
<dbReference type="GO" id="GO:0009401">
    <property type="term" value="P:phosphoenolpyruvate-dependent sugar phosphotransferase system"/>
    <property type="evidence" value="ECO:0007669"/>
    <property type="project" value="UniProtKB-KW"/>
</dbReference>
<accession>A0A6V7RCY1</accession>
<evidence type="ECO:0000256" key="15">
    <source>
        <dbReference type="ARBA" id="ARBA00022842"/>
    </source>
</evidence>
<evidence type="ECO:0000256" key="9">
    <source>
        <dbReference type="ARBA" id="ARBA00022490"/>
    </source>
</evidence>
<dbReference type="Proteomes" id="UP000521032">
    <property type="component" value="Unassembled WGS sequence"/>
</dbReference>
<evidence type="ECO:0000256" key="3">
    <source>
        <dbReference type="ARBA" id="ARBA00002728"/>
    </source>
</evidence>
<evidence type="ECO:0000259" key="24">
    <source>
        <dbReference type="Pfam" id="PF05524"/>
    </source>
</evidence>
<evidence type="ECO:0000256" key="18">
    <source>
        <dbReference type="PIRSR" id="PIRSR000732-1"/>
    </source>
</evidence>
<evidence type="ECO:0000256" key="20">
    <source>
        <dbReference type="PIRSR" id="PIRSR000732-3"/>
    </source>
</evidence>
<feature type="binding site" evidence="20">
    <location>
        <position position="454"/>
    </location>
    <ligand>
        <name>Mg(2+)</name>
        <dbReference type="ChEBI" id="CHEBI:18420"/>
    </ligand>
</feature>
<keyword evidence="13 17" id="KW-0479">Metal-binding</keyword>
<dbReference type="GO" id="GO:0008965">
    <property type="term" value="F:phosphoenolpyruvate-protein phosphotransferase activity"/>
    <property type="evidence" value="ECO:0007669"/>
    <property type="project" value="UniProtKB-EC"/>
</dbReference>
<dbReference type="GO" id="GO:0016301">
    <property type="term" value="F:kinase activity"/>
    <property type="evidence" value="ECO:0007669"/>
    <property type="project" value="UniProtKB-KW"/>
</dbReference>
<dbReference type="GO" id="GO:0046872">
    <property type="term" value="F:metal ion binding"/>
    <property type="evidence" value="ECO:0007669"/>
    <property type="project" value="UniProtKB-KW"/>
</dbReference>
<dbReference type="InterPro" id="IPR040442">
    <property type="entry name" value="Pyrv_kinase-like_dom_sf"/>
</dbReference>
<keyword evidence="9 17" id="KW-0963">Cytoplasm</keyword>
<dbReference type="Gene3D" id="3.50.30.10">
    <property type="entry name" value="Phosphohistidine domain"/>
    <property type="match status" value="1"/>
</dbReference>
<evidence type="ECO:0000256" key="13">
    <source>
        <dbReference type="ARBA" id="ARBA00022723"/>
    </source>
</evidence>
<evidence type="ECO:0000256" key="5">
    <source>
        <dbReference type="ARBA" id="ARBA00007837"/>
    </source>
</evidence>
<dbReference type="InterPro" id="IPR008279">
    <property type="entry name" value="PEP-util_enz_mobile_dom"/>
</dbReference>
<dbReference type="InterPro" id="IPR050499">
    <property type="entry name" value="PEP-utilizing_PTS_enzyme"/>
</dbReference>
<feature type="binding site" evidence="19">
    <location>
        <position position="464"/>
    </location>
    <ligand>
        <name>phosphoenolpyruvate</name>
        <dbReference type="ChEBI" id="CHEBI:58702"/>
    </ligand>
</feature>
<proteinExistence type="inferred from homology"/>
<evidence type="ECO:0000256" key="11">
    <source>
        <dbReference type="ARBA" id="ARBA00022679"/>
    </source>
</evidence>
<keyword evidence="12 17" id="KW-0598">Phosphotransferase system</keyword>
<keyword evidence="14 17" id="KW-0418">Kinase</keyword>
<dbReference type="RefSeq" id="WP_186086720.1">
    <property type="nucleotide sequence ID" value="NZ_BMDB01000001.1"/>
</dbReference>
<feature type="coiled-coil region" evidence="21">
    <location>
        <begin position="36"/>
        <end position="63"/>
    </location>
</feature>
<dbReference type="Pfam" id="PF02896">
    <property type="entry name" value="PEP-utilizers_C"/>
    <property type="match status" value="1"/>
</dbReference>
<comment type="catalytic activity">
    <reaction evidence="1 17">
        <text>L-histidyl-[protein] + phosphoenolpyruvate = N(pros)-phospho-L-histidyl-[protein] + pyruvate</text>
        <dbReference type="Rhea" id="RHEA:23880"/>
        <dbReference type="Rhea" id="RHEA-COMP:9745"/>
        <dbReference type="Rhea" id="RHEA-COMP:9746"/>
        <dbReference type="ChEBI" id="CHEBI:15361"/>
        <dbReference type="ChEBI" id="CHEBI:29979"/>
        <dbReference type="ChEBI" id="CHEBI:58702"/>
        <dbReference type="ChEBI" id="CHEBI:64837"/>
        <dbReference type="EC" id="2.7.3.9"/>
    </reaction>
</comment>
<dbReference type="InterPro" id="IPR036637">
    <property type="entry name" value="Phosphohistidine_dom_sf"/>
</dbReference>
<evidence type="ECO:0000256" key="6">
    <source>
        <dbReference type="ARBA" id="ARBA00012232"/>
    </source>
</evidence>
<keyword evidence="25" id="KW-0670">Pyruvate</keyword>
<keyword evidence="8 17" id="KW-0813">Transport</keyword>
<dbReference type="PANTHER" id="PTHR46244:SF3">
    <property type="entry name" value="PHOSPHOENOLPYRUVATE-PROTEIN PHOSPHOTRANSFERASE"/>
    <property type="match status" value="1"/>
</dbReference>
<dbReference type="SUPFAM" id="SSF51621">
    <property type="entry name" value="Phosphoenolpyruvate/pyruvate domain"/>
    <property type="match status" value="1"/>
</dbReference>
<comment type="caution">
    <text evidence="25">The sequence shown here is derived from an EMBL/GenBank/DDBJ whole genome shotgun (WGS) entry which is preliminary data.</text>
</comment>
<comment type="cofactor">
    <cofactor evidence="2 17 20">
        <name>Mg(2+)</name>
        <dbReference type="ChEBI" id="CHEBI:18420"/>
    </cofactor>
</comment>
<dbReference type="AlphaFoldDB" id="A0A6V7RCY1"/>
<keyword evidence="15 17" id="KW-0460">Magnesium</keyword>
<dbReference type="NCBIfam" id="TIGR01417">
    <property type="entry name" value="PTS_I_fam"/>
    <property type="match status" value="1"/>
</dbReference>
<dbReference type="EMBL" id="CAJEWE010000010">
    <property type="protein sequence ID" value="CAD2075605.1"/>
    <property type="molecule type" value="Genomic_DNA"/>
</dbReference>
<evidence type="ECO:0000256" key="4">
    <source>
        <dbReference type="ARBA" id="ARBA00004496"/>
    </source>
</evidence>
<gene>
    <name evidence="25" type="primary">ptsI</name>
    <name evidence="25" type="ORF">JEOSCH030_00871</name>
</gene>
<dbReference type="Pfam" id="PF05524">
    <property type="entry name" value="PEP-utilisers_N"/>
    <property type="match status" value="1"/>
</dbReference>
<comment type="similarity">
    <text evidence="5 17">Belongs to the PEP-utilizing enzyme family.</text>
</comment>
<dbReference type="PROSITE" id="PS00742">
    <property type="entry name" value="PEP_ENZYMES_2"/>
    <property type="match status" value="1"/>
</dbReference>
<feature type="binding site" evidence="19">
    <location>
        <position position="334"/>
    </location>
    <ligand>
        <name>phosphoenolpyruvate</name>
        <dbReference type="ChEBI" id="CHEBI:58702"/>
    </ligand>
</feature>
<comment type="subcellular location">
    <subcellularLocation>
        <location evidence="4 17">Cytoplasm</location>
    </subcellularLocation>
</comment>
<organism evidence="25 26">
    <name type="scientific">Phocicoccus schoeneichii</name>
    <dbReference type="NCBI Taxonomy" id="1812261"/>
    <lineage>
        <taxon>Bacteria</taxon>
        <taxon>Bacillati</taxon>
        <taxon>Bacillota</taxon>
        <taxon>Bacilli</taxon>
        <taxon>Bacillales</taxon>
        <taxon>Salinicoccaceae</taxon>
        <taxon>Phocicoccus</taxon>
    </lineage>
</organism>
<dbReference type="Pfam" id="PF00391">
    <property type="entry name" value="PEP-utilizers"/>
    <property type="match status" value="1"/>
</dbReference>
<sequence length="571" mass="64694">MTEIIKGNRGGGGIGFGTVVKYQEVVFNIDENRIPEEEIQTELDKLVSAVDIARNELIKIKERTIQNGEYTDAAIMEAQIMMLDDPELHQNIKNKVLNLHNVTHALYLEKNDIIESFEKINDAYLRARKQDINDVLKRVLYKLEGHSTLDLTELTEPSIIVAKDLPPSIVAQLDKTVIKGIVLENGSENSHTAIIAMSHGIPLVSNVKNALRMARPFDMMIVDGDNAEVVFNASISDTWFYLKKQSDKSKASERLAPYRSKITETKDKKRINLGANVSTKGTVDESLDINVDQVGLFRTEFVYMSRSNYPSEEEQLEIYKDVAKKMDGKPVTFRTLDVGGDKYLPYYDHDEETNPFLGTRGIRFSLMNEHVFRTQMRAFIRASEYGDVRVMFPMVNTVAEFKTLARIFAEEEKKLGLSLKKRIPLGIMIETPAAAMHAEYLAKHADFFSIGSNDLTQFVMAADRMNPNVSSFVEILNPGLLKLIHYVIKCAHKENIEVGLCGELAHDRGAIPILLGLGVDSLSVHPSHVLQVRKFIHELDYEKLKAFERHIYEVESESEMMDMVAMVIRHK</sequence>
<dbReference type="GO" id="GO:0005737">
    <property type="term" value="C:cytoplasm"/>
    <property type="evidence" value="ECO:0007669"/>
    <property type="project" value="UniProtKB-SubCell"/>
</dbReference>
<dbReference type="SUPFAM" id="SSF47831">
    <property type="entry name" value="Enzyme I of the PEP:sugar phosphotransferase system HPr-binding (sub)domain"/>
    <property type="match status" value="1"/>
</dbReference>
<evidence type="ECO:0000256" key="2">
    <source>
        <dbReference type="ARBA" id="ARBA00001946"/>
    </source>
</evidence>
<dbReference type="EC" id="2.7.3.9" evidence="6 17"/>
<feature type="binding site" evidence="20">
    <location>
        <position position="430"/>
    </location>
    <ligand>
        <name>Mg(2+)</name>
        <dbReference type="ChEBI" id="CHEBI:18420"/>
    </ligand>
</feature>
<reference evidence="25 26" key="1">
    <citation type="submission" date="2020-07" db="EMBL/GenBank/DDBJ databases">
        <authorList>
            <person name="Criscuolo A."/>
        </authorList>
    </citation>
    <scope>NUCLEOTIDE SEQUENCE [LARGE SCALE GENOMIC DNA]</scope>
    <source>
        <strain evidence="26">CIP 111030</strain>
    </source>
</reference>
<evidence type="ECO:0000256" key="14">
    <source>
        <dbReference type="ARBA" id="ARBA00022777"/>
    </source>
</evidence>
<evidence type="ECO:0000313" key="25">
    <source>
        <dbReference type="EMBL" id="CAD2075605.1"/>
    </source>
</evidence>
<dbReference type="InterPro" id="IPR036618">
    <property type="entry name" value="PtsI_HPr-bd_sf"/>
</dbReference>
<dbReference type="SUPFAM" id="SSF52009">
    <property type="entry name" value="Phosphohistidine domain"/>
    <property type="match status" value="1"/>
</dbReference>
<feature type="domain" description="PEP-utilising enzyme mobile" evidence="22">
    <location>
        <begin position="155"/>
        <end position="226"/>
    </location>
</feature>
<dbReference type="InterPro" id="IPR008731">
    <property type="entry name" value="PTS_EIN"/>
</dbReference>
<dbReference type="Gene3D" id="1.10.274.10">
    <property type="entry name" value="PtsI, HPr-binding domain"/>
    <property type="match status" value="1"/>
</dbReference>
<evidence type="ECO:0000256" key="7">
    <source>
        <dbReference type="ARBA" id="ARBA00016544"/>
    </source>
</evidence>
<feature type="active site" description="Tele-phosphohistidine intermediate" evidence="18">
    <location>
        <position position="191"/>
    </location>
</feature>
<feature type="binding site" evidence="19">
    <location>
        <begin position="453"/>
        <end position="454"/>
    </location>
    <ligand>
        <name>phosphoenolpyruvate</name>
        <dbReference type="ChEBI" id="CHEBI:58702"/>
    </ligand>
</feature>
<evidence type="ECO:0000256" key="21">
    <source>
        <dbReference type="SAM" id="Coils"/>
    </source>
</evidence>
<dbReference type="InterPro" id="IPR000121">
    <property type="entry name" value="PEP_util_C"/>
</dbReference>